<comment type="similarity">
    <text evidence="3 8 9">Belongs to the glutamine synthetase family.</text>
</comment>
<dbReference type="EMBL" id="JAJAQI010000028">
    <property type="protein sequence ID" value="MCB4823609.1"/>
    <property type="molecule type" value="Genomic_DNA"/>
</dbReference>
<keyword evidence="5" id="KW-0547">Nucleotide-binding</keyword>
<comment type="caution">
    <text evidence="13">The sequence shown here is derived from an EMBL/GenBank/DDBJ whole genome shotgun (WGS) entry which is preliminary data.</text>
</comment>
<proteinExistence type="inferred from homology"/>
<dbReference type="SUPFAM" id="SSF54368">
    <property type="entry name" value="Glutamine synthetase, N-terminal domain"/>
    <property type="match status" value="1"/>
</dbReference>
<dbReference type="GO" id="GO:0006542">
    <property type="term" value="P:glutamine biosynthetic process"/>
    <property type="evidence" value="ECO:0007669"/>
    <property type="project" value="InterPro"/>
</dbReference>
<evidence type="ECO:0000256" key="10">
    <source>
        <dbReference type="SAM" id="MobiDB-lite"/>
    </source>
</evidence>
<name>A0A9X1IF90_9PROT</name>
<sequence>MRAGAIRAVTAEQTPPEPANDARPGPEGLARLIEAEGADTVLVCMADMQGRLAGKRLTARHVLEDPGEDVHACDYLLGVDAEMVPIPGLQATGWDRGFGDFSIRPDPATARMLPWQPGTLLVLGDTVDQEGRLVPHAPRSMLRRQVERLAAAGLSATMASELEFTVFEGDWRSLRAKGYRGLAADGFYSEDYQVFQGTGKEGLMRAIRTGMEAAGIPIEASKGEGGPGQAEITLQYAPALESADRHVIYKTGVKELAQGMGKSASFMAKWHEAQPGSSGHIHVSLRTLDGAAATADPAAPHGLSAPFAHFLAGQIALLREMTLFLAPCINSYKRFQSGSFAPTKAVWSRDNRTAAFRVLGKGRSLRAECRVPGADVNPYLAYAALIAAGLHGMEQRLPLDPPAEGNAYLVEGLPEIPHTLREATAALDGSTALRAAFGDAVIDHYVRAAAWEQSEFDRRVTDWEIARYFERA</sequence>
<evidence type="ECO:0000256" key="2">
    <source>
        <dbReference type="ARBA" id="ARBA00003117"/>
    </source>
</evidence>
<dbReference type="PROSITE" id="PS51987">
    <property type="entry name" value="GS_CATALYTIC"/>
    <property type="match status" value="1"/>
</dbReference>
<feature type="domain" description="GS beta-grasp" evidence="11">
    <location>
        <begin position="36"/>
        <end position="131"/>
    </location>
</feature>
<evidence type="ECO:0000313" key="13">
    <source>
        <dbReference type="EMBL" id="MCB4823609.1"/>
    </source>
</evidence>
<dbReference type="Proteomes" id="UP001139311">
    <property type="component" value="Unassembled WGS sequence"/>
</dbReference>
<evidence type="ECO:0000256" key="5">
    <source>
        <dbReference type="ARBA" id="ARBA00022741"/>
    </source>
</evidence>
<evidence type="ECO:0000256" key="8">
    <source>
        <dbReference type="PROSITE-ProRule" id="PRU01330"/>
    </source>
</evidence>
<evidence type="ECO:0000256" key="3">
    <source>
        <dbReference type="ARBA" id="ARBA00009897"/>
    </source>
</evidence>
<evidence type="ECO:0000256" key="7">
    <source>
        <dbReference type="ARBA" id="ARBA00023231"/>
    </source>
</evidence>
<dbReference type="Gene3D" id="3.10.20.70">
    <property type="entry name" value="Glutamine synthetase, N-terminal domain"/>
    <property type="match status" value="1"/>
</dbReference>
<dbReference type="GO" id="GO:0005524">
    <property type="term" value="F:ATP binding"/>
    <property type="evidence" value="ECO:0007669"/>
    <property type="project" value="UniProtKB-KW"/>
</dbReference>
<dbReference type="GO" id="GO:0004356">
    <property type="term" value="F:glutamine synthetase activity"/>
    <property type="evidence" value="ECO:0007669"/>
    <property type="project" value="InterPro"/>
</dbReference>
<dbReference type="SMART" id="SM01230">
    <property type="entry name" value="Gln-synt_C"/>
    <property type="match status" value="1"/>
</dbReference>
<keyword evidence="6" id="KW-0067">ATP-binding</keyword>
<dbReference type="GO" id="GO:0042402">
    <property type="term" value="P:biogenic amine catabolic process"/>
    <property type="evidence" value="ECO:0007669"/>
    <property type="project" value="UniProtKB-ARBA"/>
</dbReference>
<dbReference type="InterPro" id="IPR008147">
    <property type="entry name" value="Gln_synt_N"/>
</dbReference>
<dbReference type="InterPro" id="IPR036651">
    <property type="entry name" value="Gln_synt_N_sf"/>
</dbReference>
<dbReference type="FunFam" id="3.30.590.10:FF:000005">
    <property type="entry name" value="Probable glutamine synthetase"/>
    <property type="match status" value="1"/>
</dbReference>
<keyword evidence="4" id="KW-0436">Ligase</keyword>
<evidence type="ECO:0000256" key="4">
    <source>
        <dbReference type="ARBA" id="ARBA00022598"/>
    </source>
</evidence>
<evidence type="ECO:0000256" key="1">
    <source>
        <dbReference type="ARBA" id="ARBA00001946"/>
    </source>
</evidence>
<dbReference type="PROSITE" id="PS51986">
    <property type="entry name" value="GS_BETA_GRASP"/>
    <property type="match status" value="1"/>
</dbReference>
<dbReference type="PANTHER" id="PTHR43785">
    <property type="entry name" value="GAMMA-GLUTAMYLPUTRESCINE SYNTHETASE"/>
    <property type="match status" value="1"/>
</dbReference>
<evidence type="ECO:0000259" key="12">
    <source>
        <dbReference type="PROSITE" id="PS51987"/>
    </source>
</evidence>
<evidence type="ECO:0000259" key="11">
    <source>
        <dbReference type="PROSITE" id="PS51986"/>
    </source>
</evidence>
<reference evidence="13" key="1">
    <citation type="submission" date="2021-10" db="EMBL/GenBank/DDBJ databases">
        <title>Roseicella aerolatum sp. nov., isolated from aerosols of e-waste dismantling site.</title>
        <authorList>
            <person name="Qin T."/>
        </authorList>
    </citation>
    <scope>NUCLEOTIDE SEQUENCE</scope>
    <source>
        <strain evidence="13">GB24</strain>
    </source>
</reference>
<comment type="function">
    <text evidence="2">Catalyzes the ATP-dependent biosynthesis of glutamine from glutamate and ammonia.</text>
</comment>
<feature type="domain" description="GS catalytic" evidence="12">
    <location>
        <begin position="138"/>
        <end position="472"/>
    </location>
</feature>
<protein>
    <submittedName>
        <fullName evidence="13">Glutamine synthetase family protein</fullName>
    </submittedName>
</protein>
<keyword evidence="14" id="KW-1185">Reference proteome</keyword>
<gene>
    <name evidence="13" type="ORF">LHA35_17910</name>
</gene>
<dbReference type="InterPro" id="IPR014746">
    <property type="entry name" value="Gln_synth/guanido_kin_cat_dom"/>
</dbReference>
<dbReference type="InterPro" id="IPR008146">
    <property type="entry name" value="Gln_synth_cat_dom"/>
</dbReference>
<dbReference type="Pfam" id="PF00120">
    <property type="entry name" value="Gln-synt_C"/>
    <property type="match status" value="1"/>
</dbReference>
<dbReference type="RefSeq" id="WP_226610525.1">
    <property type="nucleotide sequence ID" value="NZ_JAJAQI010000028.1"/>
</dbReference>
<dbReference type="Gene3D" id="3.30.590.10">
    <property type="entry name" value="Glutamine synthetase/guanido kinase, catalytic domain"/>
    <property type="match status" value="1"/>
</dbReference>
<evidence type="ECO:0000313" key="14">
    <source>
        <dbReference type="Proteomes" id="UP001139311"/>
    </source>
</evidence>
<evidence type="ECO:0000256" key="9">
    <source>
        <dbReference type="RuleBase" id="RU000384"/>
    </source>
</evidence>
<feature type="region of interest" description="Disordered" evidence="10">
    <location>
        <begin position="1"/>
        <end position="27"/>
    </location>
</feature>
<comment type="cofactor">
    <cofactor evidence="1">
        <name>Mg(2+)</name>
        <dbReference type="ChEBI" id="CHEBI:18420"/>
    </cofactor>
</comment>
<accession>A0A9X1IF90</accession>
<organism evidence="13 14">
    <name type="scientific">Roseicella aerolata</name>
    <dbReference type="NCBI Taxonomy" id="2883479"/>
    <lineage>
        <taxon>Bacteria</taxon>
        <taxon>Pseudomonadati</taxon>
        <taxon>Pseudomonadota</taxon>
        <taxon>Alphaproteobacteria</taxon>
        <taxon>Acetobacterales</taxon>
        <taxon>Roseomonadaceae</taxon>
        <taxon>Roseicella</taxon>
    </lineage>
</organism>
<evidence type="ECO:0000256" key="6">
    <source>
        <dbReference type="ARBA" id="ARBA00022840"/>
    </source>
</evidence>
<dbReference type="GO" id="GO:0006576">
    <property type="term" value="P:biogenic amine metabolic process"/>
    <property type="evidence" value="ECO:0007669"/>
    <property type="project" value="UniProtKB-ARBA"/>
</dbReference>
<dbReference type="PANTHER" id="PTHR43785:SF12">
    <property type="entry name" value="TYPE-1 GLUTAMINE SYNTHETASE 2"/>
    <property type="match status" value="1"/>
</dbReference>
<dbReference type="AlphaFoldDB" id="A0A9X1IF90"/>
<dbReference type="SUPFAM" id="SSF55931">
    <property type="entry name" value="Glutamine synthetase/guanido kinase"/>
    <property type="match status" value="1"/>
</dbReference>
<keyword evidence="7" id="KW-0535">Nitrogen fixation</keyword>